<protein>
    <submittedName>
        <fullName evidence="1">Uncharacterized protein</fullName>
    </submittedName>
</protein>
<comment type="caution">
    <text evidence="1">The sequence shown here is derived from an EMBL/GenBank/DDBJ whole genome shotgun (WGS) entry which is preliminary data.</text>
</comment>
<evidence type="ECO:0000313" key="2">
    <source>
        <dbReference type="Proteomes" id="UP001050691"/>
    </source>
</evidence>
<keyword evidence="2" id="KW-1185">Reference proteome</keyword>
<dbReference type="Proteomes" id="UP001050691">
    <property type="component" value="Unassembled WGS sequence"/>
</dbReference>
<dbReference type="AlphaFoldDB" id="A0AAV5AID9"/>
<reference evidence="1" key="1">
    <citation type="submission" date="2021-10" db="EMBL/GenBank/DDBJ databases">
        <title>De novo Genome Assembly of Clathrus columnatus (Basidiomycota, Fungi) Using Illumina and Nanopore Sequence Data.</title>
        <authorList>
            <person name="Ogiso-Tanaka E."/>
            <person name="Itagaki H."/>
            <person name="Hosoya T."/>
            <person name="Hosaka K."/>
        </authorList>
    </citation>
    <scope>NUCLEOTIDE SEQUENCE</scope>
    <source>
        <strain evidence="1">MO-923</strain>
    </source>
</reference>
<accession>A0AAV5AID9</accession>
<dbReference type="EMBL" id="BPWL01000008">
    <property type="protein sequence ID" value="GJJ12878.1"/>
    <property type="molecule type" value="Genomic_DNA"/>
</dbReference>
<name>A0AAV5AID9_9AGAM</name>
<gene>
    <name evidence="1" type="ORF">Clacol_007124</name>
</gene>
<evidence type="ECO:0000313" key="1">
    <source>
        <dbReference type="EMBL" id="GJJ12878.1"/>
    </source>
</evidence>
<organism evidence="1 2">
    <name type="scientific">Clathrus columnatus</name>
    <dbReference type="NCBI Taxonomy" id="1419009"/>
    <lineage>
        <taxon>Eukaryota</taxon>
        <taxon>Fungi</taxon>
        <taxon>Dikarya</taxon>
        <taxon>Basidiomycota</taxon>
        <taxon>Agaricomycotina</taxon>
        <taxon>Agaricomycetes</taxon>
        <taxon>Phallomycetidae</taxon>
        <taxon>Phallales</taxon>
        <taxon>Clathraceae</taxon>
        <taxon>Clathrus</taxon>
    </lineage>
</organism>
<sequence>MSNETASIAPADLYVLLVVIRQYWSLWRERRILRVRTNADFVALVLQQGGFSLVKQYVFLRELIAICVCEFTLDLRRRNEKSSNQSTLDLSRLSFQDNPAQKTQSFLERFNENIVLEMGERNDFVAVDGPSPELEEGDRETP</sequence>
<proteinExistence type="predicted"/>